<sequence length="32" mass="3624">MPVNEDAQRRMNKDVRENSALYAALADADDDE</sequence>
<evidence type="ECO:0000313" key="1">
    <source>
        <dbReference type="EMBL" id="SIR96521.1"/>
    </source>
</evidence>
<keyword evidence="2" id="KW-1185">Reference proteome</keyword>
<reference evidence="2" key="1">
    <citation type="submission" date="2017-01" db="EMBL/GenBank/DDBJ databases">
        <authorList>
            <person name="Varghese N."/>
            <person name="Submissions S."/>
        </authorList>
    </citation>
    <scope>NUCLEOTIDE SEQUENCE [LARGE SCALE GENOMIC DNA]</scope>
    <source>
        <strain evidence="2">CGMCC 1.7737</strain>
    </source>
</reference>
<dbReference type="Proteomes" id="UP000186914">
    <property type="component" value="Unassembled WGS sequence"/>
</dbReference>
<evidence type="ECO:0000313" key="2">
    <source>
        <dbReference type="Proteomes" id="UP000186914"/>
    </source>
</evidence>
<protein>
    <submittedName>
        <fullName evidence="1">Uncharacterized protein</fullName>
    </submittedName>
</protein>
<organism evidence="1 2">
    <name type="scientific">Haladaptatus litoreus</name>
    <dbReference type="NCBI Taxonomy" id="553468"/>
    <lineage>
        <taxon>Archaea</taxon>
        <taxon>Methanobacteriati</taxon>
        <taxon>Methanobacteriota</taxon>
        <taxon>Stenosarchaea group</taxon>
        <taxon>Halobacteria</taxon>
        <taxon>Halobacteriales</taxon>
        <taxon>Haladaptataceae</taxon>
        <taxon>Haladaptatus</taxon>
    </lineage>
</organism>
<accession>A0A1N7F848</accession>
<dbReference type="EMBL" id="FTNO01000008">
    <property type="protein sequence ID" value="SIR96521.1"/>
    <property type="molecule type" value="Genomic_DNA"/>
</dbReference>
<name>A0A1N7F848_9EURY</name>
<proteinExistence type="predicted"/>
<gene>
    <name evidence="1" type="ORF">SAMN05421858_4805</name>
</gene>
<dbReference type="AlphaFoldDB" id="A0A1N7F848"/>